<dbReference type="EC" id="2.7.7.6" evidence="1"/>
<dbReference type="GO" id="GO:0000428">
    <property type="term" value="C:DNA-directed RNA polymerase complex"/>
    <property type="evidence" value="ECO:0007669"/>
    <property type="project" value="UniProtKB-KW"/>
</dbReference>
<dbReference type="Pfam" id="PF05000">
    <property type="entry name" value="RNA_pol_Rpb1_4"/>
    <property type="match status" value="1"/>
</dbReference>
<dbReference type="InterPro" id="IPR012756">
    <property type="entry name" value="DNA-dir_RpoC2_beta_pp"/>
</dbReference>
<proteinExistence type="predicted"/>
<dbReference type="InterPro" id="IPR042102">
    <property type="entry name" value="RNA_pol_Rpb1_3_sf"/>
</dbReference>
<feature type="domain" description="RNA polymerase Rpb1" evidence="10">
    <location>
        <begin position="181"/>
        <end position="1418"/>
    </location>
</feature>
<dbReference type="GO" id="GO:0006351">
    <property type="term" value="P:DNA-templated transcription"/>
    <property type="evidence" value="ECO:0007669"/>
    <property type="project" value="InterPro"/>
</dbReference>
<evidence type="ECO:0000259" key="9">
    <source>
        <dbReference type="Pfam" id="PF04983"/>
    </source>
</evidence>
<evidence type="ECO:0000256" key="2">
    <source>
        <dbReference type="ARBA" id="ARBA00022478"/>
    </source>
</evidence>
<evidence type="ECO:0000256" key="8">
    <source>
        <dbReference type="ARBA" id="ARBA00023163"/>
    </source>
</evidence>
<keyword evidence="3 12" id="KW-0934">Plastid</keyword>
<dbReference type="InterPro" id="IPR007083">
    <property type="entry name" value="RNA_pol_Rpb1_4"/>
</dbReference>
<evidence type="ECO:0000256" key="3">
    <source>
        <dbReference type="ARBA" id="ARBA00022640"/>
    </source>
</evidence>
<feature type="domain" description="RNA polymerase Rpb1" evidence="11">
    <location>
        <begin position="100"/>
        <end position="174"/>
    </location>
</feature>
<evidence type="ECO:0000256" key="5">
    <source>
        <dbReference type="ARBA" id="ARBA00022695"/>
    </source>
</evidence>
<sequence>MNNSKFSNLQSKINNSFFFNGPFDKGKLKKLITCFLDEYGEKNTLEFLEKLKHLGFSQATQAGISLGLDDLKIPNRKGEFLLQTNIALQTTEYENLAGNITSIEKSQRTIDIWNTTSELLRENVIENFKYKNPLNSLSMMAFSGARGNVSQVRQLVGMRGLMADPQGAIVEFPIQSNFREGITLTEYLISCYGARKGLVDTALRTATSGYLTRRLVDTVQHIVVSSADCGTGTGLLINNPDNETRLIGRVLLKKINKNFLDRKKINNYYPFFLDDKKFDFNKNETFFIKKNQIISSTIAKQIYANQDKIYIRSPLTCQSYKSICQLCYGWDLAKGDLVNIGEAVGVIAAQSIGEPGTQLTMRTFHTGGVGVFSDESLKTFKAPSSGIINFPENITGSFIRTPHGKIVYMIKYNRIDPTRILLEIKTKKSNKSFFTLYESQLPPGSILLVRQGQNVQINDIIAQTPQIKTSNQNLPESLHPIQSKIEGEVRFEYMKISVSQPISKFNVSFTDNIQQNSFLSQTESQSKGLINNYLLNSSKTLIPIKGVVPMTHSLLEVGSFWVFHAHNQREPYSTNTFLQIGDLISSQSPIFQVNFHVLFQAKLKRIHAKIVIERPILNIPTNIIRFHKTAYSSTSYNKNKSVFFWSNTISHKNRKFKFVWYPKNWSIKSSGFIFLSKKYIKFNGLQKKVKPNKIFKKNVINLFYFKVLQEKLNKSKSYNISLNHKLSDNKLSYFGNLFYLSYIFLSLENDINLNKLFLASTNIELFKFFKGYKTPSIFLINNISDVLFKPGFYKILSKPINKLRYSSKNKKPLKYKFNLFKSKKLTKKYNNSLKFLANSNNCQIIIGQFVFLFLDKFQIKSTPKKPKNIFHYEKNWTFFSPSKTLNTSFSSFNKSTKKFILTKNAFLTNFSFVNQPVSLEYLLLTQINVLQKKNLNHCQYSQPYWYSKKNLLNIKYSWKSTCHLRKKSFFNNISFKQIDKTLIFYTLQIPSKLNNKLNFSSIKKISLNNNIEKNLLCISIQKLNQNNFPCNLNLQKQWGSLIFKSDKSKFFVNNTSPVFSKQTTYKTSYKEVSNKLFIIQPDFNVGWHSPTNLMKIKLELKTQKNFKGFYSGFVSDFYKTNSKSNLKNISTKERKKAFKRESFYLGSYIHLPKENFVFDHKNLNFQTFSNEWVLPNIKLAVGFKTSTISGEFIRLKKSLNQTYWSSLSKDDIVTLNLPSKATELTLRVGQILRWGQPIYHNFVSPFNGQIIKINQGQLSIRRGLPILASKRGIIHISDNDLILKNKLLVTLKSRRLETQDIVQGIPKIEQLFEARETLSGEKLPSIHKKLQLYFLDALDMFYKNSNQVFSALTPQQQKVHYFEIANKMAVIKIQNFIVENIIDAYLNQGVSVSEKHVEIVVREMTTRVRILSSGATGFLPGEIIQFKTVQEINNKLYNSQQSPAFYDPIILGITKSVLHSESFLLAASFQEVSRILVRSACIKKTDFLSGLHENVIVGQLIPAGAVLFSKLPKKYTI</sequence>
<feature type="domain" description="RNA polymerase Rpb1" evidence="9">
    <location>
        <begin position="12"/>
        <end position="71"/>
    </location>
</feature>
<accession>A0A1Y0JXY9</accession>
<protein>
    <recommendedName>
        <fullName evidence="1">DNA-directed RNA polymerase</fullName>
        <ecNumber evidence="1">2.7.7.6</ecNumber>
    </recommendedName>
</protein>
<keyword evidence="6" id="KW-0479">Metal-binding</keyword>
<dbReference type="Gene3D" id="1.10.132.30">
    <property type="match status" value="1"/>
</dbReference>
<dbReference type="SUPFAM" id="SSF64484">
    <property type="entry name" value="beta and beta-prime subunits of DNA dependent RNA-polymerase"/>
    <property type="match status" value="1"/>
</dbReference>
<dbReference type="Gene3D" id="1.10.1790.20">
    <property type="match status" value="1"/>
</dbReference>
<dbReference type="InterPro" id="IPR038120">
    <property type="entry name" value="Rpb1_funnel_sf"/>
</dbReference>
<dbReference type="Pfam" id="PF04998">
    <property type="entry name" value="RNA_pol_Rpb1_5"/>
    <property type="match status" value="1"/>
</dbReference>
<organism evidence="12">
    <name type="scientific">Auxenochlorella protothecoides</name>
    <name type="common">Green microalga</name>
    <name type="synonym">Chlorella protothecoides</name>
    <dbReference type="NCBI Taxonomy" id="3075"/>
    <lineage>
        <taxon>Eukaryota</taxon>
        <taxon>Viridiplantae</taxon>
        <taxon>Chlorophyta</taxon>
        <taxon>core chlorophytes</taxon>
        <taxon>Trebouxiophyceae</taxon>
        <taxon>Chlorellales</taxon>
        <taxon>Chlorellaceae</taxon>
        <taxon>Auxenochlorella</taxon>
    </lineage>
</organism>
<keyword evidence="12" id="KW-0150">Chloroplast</keyword>
<dbReference type="GO" id="GO:0003899">
    <property type="term" value="F:DNA-directed RNA polymerase activity"/>
    <property type="evidence" value="ECO:0007669"/>
    <property type="project" value="UniProtKB-EC"/>
</dbReference>
<dbReference type="GO" id="GO:0003677">
    <property type="term" value="F:DNA binding"/>
    <property type="evidence" value="ECO:0007669"/>
    <property type="project" value="InterPro"/>
</dbReference>
<dbReference type="PANTHER" id="PTHR19376:SF68">
    <property type="entry name" value="DNA-DIRECTED RNA POLYMERASE SUBUNIT BETA"/>
    <property type="match status" value="1"/>
</dbReference>
<evidence type="ECO:0000256" key="7">
    <source>
        <dbReference type="ARBA" id="ARBA00022833"/>
    </source>
</evidence>
<dbReference type="CDD" id="cd02655">
    <property type="entry name" value="RNAP_beta'_C"/>
    <property type="match status" value="1"/>
</dbReference>
<dbReference type="InterPro" id="IPR007066">
    <property type="entry name" value="RNA_pol_Rpb1_3"/>
</dbReference>
<reference evidence="12" key="1">
    <citation type="submission" date="2017-02" db="EMBL/GenBank/DDBJ databases">
        <title>Whole genome sequencing of photosynthetic microalga Auxenochlorella protothecoides UTEX 2341.</title>
        <authorList>
            <person name="Patelou M."/>
            <person name="Skliros D."/>
            <person name="Kalliampakou K.I."/>
            <person name="Ioannidis N.E."/>
            <person name="Papazi A."/>
            <person name="Katharios P."/>
            <person name="Kotzabasis K."/>
            <person name="Flemetakis E."/>
        </authorList>
    </citation>
    <scope>NUCLEOTIDE SEQUENCE</scope>
    <source>
        <strain evidence="12">UTEX 2341</strain>
    </source>
</reference>
<dbReference type="GO" id="GO:0046872">
    <property type="term" value="F:metal ion binding"/>
    <property type="evidence" value="ECO:0007669"/>
    <property type="project" value="UniProtKB-KW"/>
</dbReference>
<dbReference type="Gene3D" id="1.10.274.100">
    <property type="entry name" value="RNA polymerase Rpb1, domain 3"/>
    <property type="match status" value="1"/>
</dbReference>
<dbReference type="EMBL" id="KY613608">
    <property type="protein sequence ID" value="ARU77433.1"/>
    <property type="molecule type" value="Genomic_DNA"/>
</dbReference>
<name>A0A1Y0JXY9_AUXPR</name>
<dbReference type="Gene3D" id="1.10.150.390">
    <property type="match status" value="1"/>
</dbReference>
<keyword evidence="2 12" id="KW-0240">DNA-directed RNA polymerase</keyword>
<gene>
    <name evidence="12" type="primary">rpoC1</name>
    <name evidence="12" type="ORF">BW920_0024</name>
</gene>
<dbReference type="InterPro" id="IPR007081">
    <property type="entry name" value="RNA_pol_Rpb1_5"/>
</dbReference>
<evidence type="ECO:0000256" key="4">
    <source>
        <dbReference type="ARBA" id="ARBA00022679"/>
    </source>
</evidence>
<evidence type="ECO:0000256" key="6">
    <source>
        <dbReference type="ARBA" id="ARBA00022723"/>
    </source>
</evidence>
<dbReference type="InterPro" id="IPR045867">
    <property type="entry name" value="DNA-dir_RpoC_beta_prime"/>
</dbReference>
<dbReference type="PANTHER" id="PTHR19376">
    <property type="entry name" value="DNA-DIRECTED RNA POLYMERASE"/>
    <property type="match status" value="1"/>
</dbReference>
<evidence type="ECO:0000259" key="10">
    <source>
        <dbReference type="Pfam" id="PF04998"/>
    </source>
</evidence>
<dbReference type="NCBIfam" id="TIGR02388">
    <property type="entry name" value="rpoC2_cyan"/>
    <property type="match status" value="1"/>
</dbReference>
<evidence type="ECO:0000313" key="12">
    <source>
        <dbReference type="EMBL" id="ARU77433.1"/>
    </source>
</evidence>
<dbReference type="Pfam" id="PF04983">
    <property type="entry name" value="RNA_pol_Rpb1_3"/>
    <property type="match status" value="1"/>
</dbReference>
<evidence type="ECO:0000259" key="11">
    <source>
        <dbReference type="Pfam" id="PF05000"/>
    </source>
</evidence>
<evidence type="ECO:0000256" key="1">
    <source>
        <dbReference type="ARBA" id="ARBA00012418"/>
    </source>
</evidence>
<keyword evidence="5" id="KW-0548">Nucleotidyltransferase</keyword>
<keyword evidence="7" id="KW-0862">Zinc</keyword>
<keyword evidence="4" id="KW-0808">Transferase</keyword>
<geneLocation type="chloroplast" evidence="12"/>
<keyword evidence="8" id="KW-0804">Transcription</keyword>